<name>A0A9P4Q786_9PEZI</name>
<feature type="compositionally biased region" description="Pro residues" evidence="1">
    <location>
        <begin position="307"/>
        <end position="318"/>
    </location>
</feature>
<organism evidence="3 4">
    <name type="scientific">Polychaeton citri CBS 116435</name>
    <dbReference type="NCBI Taxonomy" id="1314669"/>
    <lineage>
        <taxon>Eukaryota</taxon>
        <taxon>Fungi</taxon>
        <taxon>Dikarya</taxon>
        <taxon>Ascomycota</taxon>
        <taxon>Pezizomycotina</taxon>
        <taxon>Dothideomycetes</taxon>
        <taxon>Dothideomycetidae</taxon>
        <taxon>Capnodiales</taxon>
        <taxon>Capnodiaceae</taxon>
        <taxon>Polychaeton</taxon>
    </lineage>
</organism>
<dbReference type="Proteomes" id="UP000799441">
    <property type="component" value="Unassembled WGS sequence"/>
</dbReference>
<comment type="caution">
    <text evidence="3">The sequence shown here is derived from an EMBL/GenBank/DDBJ whole genome shotgun (WGS) entry which is preliminary data.</text>
</comment>
<feature type="transmembrane region" description="Helical" evidence="2">
    <location>
        <begin position="58"/>
        <end position="82"/>
    </location>
</feature>
<feature type="transmembrane region" description="Helical" evidence="2">
    <location>
        <begin position="103"/>
        <end position="124"/>
    </location>
</feature>
<feature type="compositionally biased region" description="Low complexity" evidence="1">
    <location>
        <begin position="275"/>
        <end position="306"/>
    </location>
</feature>
<keyword evidence="2" id="KW-1133">Transmembrane helix</keyword>
<sequence>MAIVVRPITRSSEKPSTRSSIAIITCQQSLLWSSLYIIASIVYLFITGAVHIGVLPAAVSLLFCSMVSIVYICLHNTAALLRRANETHRRRKRRLLIEWQARMMIRFLTTIWMLGCGVAIVFTIAKHPYCDFGGSSVNVMPIDFGSVCVVQRVGVGMSLSCLCISIGLFILLLKSSDPFSCHLFGTVQEPRDLFVQPSYPILKRSKYSEGSFKCRTSASLESERATLPCVVMPPPLPPTTQQMRKLSSLLPTRPDSASFGLGIYSQQHQQRHQKQQQQPQPTQPRFLTPRPSLHSIRSSTSLSRPPSILPPDPMPPLPVYLQQTYKRTPTAMLTAVHPPRRPNRPEHDVSDRSLRVIHPSPQPMQHTNSISSVTSIYSQTPTGERTGGLAPRLGRLSVLARSISEESVLIQRQQQWQSSVQSKDLSGAVPDMGHRLIPPESAIGIALDGFEHVRTIGGSSVKSLRRILLTLLMIEFHEHAAWCFQFLESEQH</sequence>
<feature type="transmembrane region" description="Helical" evidence="2">
    <location>
        <begin position="144"/>
        <end position="173"/>
    </location>
</feature>
<gene>
    <name evidence="3" type="ORF">K431DRAFT_346568</name>
</gene>
<dbReference type="AlphaFoldDB" id="A0A9P4Q786"/>
<keyword evidence="4" id="KW-1185">Reference proteome</keyword>
<evidence type="ECO:0000256" key="1">
    <source>
        <dbReference type="SAM" id="MobiDB-lite"/>
    </source>
</evidence>
<reference evidence="3" key="1">
    <citation type="journal article" date="2020" name="Stud. Mycol.">
        <title>101 Dothideomycetes genomes: a test case for predicting lifestyles and emergence of pathogens.</title>
        <authorList>
            <person name="Haridas S."/>
            <person name="Albert R."/>
            <person name="Binder M."/>
            <person name="Bloem J."/>
            <person name="Labutti K."/>
            <person name="Salamov A."/>
            <person name="Andreopoulos B."/>
            <person name="Baker S."/>
            <person name="Barry K."/>
            <person name="Bills G."/>
            <person name="Bluhm B."/>
            <person name="Cannon C."/>
            <person name="Castanera R."/>
            <person name="Culley D."/>
            <person name="Daum C."/>
            <person name="Ezra D."/>
            <person name="Gonzalez J."/>
            <person name="Henrissat B."/>
            <person name="Kuo A."/>
            <person name="Liang C."/>
            <person name="Lipzen A."/>
            <person name="Lutzoni F."/>
            <person name="Magnuson J."/>
            <person name="Mondo S."/>
            <person name="Nolan M."/>
            <person name="Ohm R."/>
            <person name="Pangilinan J."/>
            <person name="Park H.-J."/>
            <person name="Ramirez L."/>
            <person name="Alfaro M."/>
            <person name="Sun H."/>
            <person name="Tritt A."/>
            <person name="Yoshinaga Y."/>
            <person name="Zwiers L.-H."/>
            <person name="Turgeon B."/>
            <person name="Goodwin S."/>
            <person name="Spatafora J."/>
            <person name="Crous P."/>
            <person name="Grigoriev I."/>
        </authorList>
    </citation>
    <scope>NUCLEOTIDE SEQUENCE</scope>
    <source>
        <strain evidence="3">CBS 116435</strain>
    </source>
</reference>
<protein>
    <submittedName>
        <fullName evidence="3">Uncharacterized protein</fullName>
    </submittedName>
</protein>
<evidence type="ECO:0000256" key="2">
    <source>
        <dbReference type="SAM" id="Phobius"/>
    </source>
</evidence>
<feature type="region of interest" description="Disordered" evidence="1">
    <location>
        <begin position="265"/>
        <end position="319"/>
    </location>
</feature>
<dbReference type="OrthoDB" id="3944567at2759"/>
<feature type="transmembrane region" description="Helical" evidence="2">
    <location>
        <begin position="21"/>
        <end position="46"/>
    </location>
</feature>
<keyword evidence="2" id="KW-0812">Transmembrane</keyword>
<keyword evidence="2" id="KW-0472">Membrane</keyword>
<evidence type="ECO:0000313" key="3">
    <source>
        <dbReference type="EMBL" id="KAF2721059.1"/>
    </source>
</evidence>
<proteinExistence type="predicted"/>
<dbReference type="EMBL" id="MU003793">
    <property type="protein sequence ID" value="KAF2721059.1"/>
    <property type="molecule type" value="Genomic_DNA"/>
</dbReference>
<accession>A0A9P4Q786</accession>
<evidence type="ECO:0000313" key="4">
    <source>
        <dbReference type="Proteomes" id="UP000799441"/>
    </source>
</evidence>